<dbReference type="Proteomes" id="UP001372338">
    <property type="component" value="Unassembled WGS sequence"/>
</dbReference>
<dbReference type="AlphaFoldDB" id="A0AAN9EY30"/>
<protein>
    <submittedName>
        <fullName evidence="1">Uncharacterized protein</fullName>
    </submittedName>
</protein>
<gene>
    <name evidence="1" type="ORF">RIF29_18696</name>
</gene>
<sequence length="107" mass="12596">MEHKIRKAQCPPNLSNSEMEIPYNTEIKKRGVTSNNFKTLHLRFRNKRTHFTYSRDSHFTQHTPLTLPHFLSLHFSVAFPNHVLFKILKWGLVLIGLRHGSGSKFHF</sequence>
<keyword evidence="2" id="KW-1185">Reference proteome</keyword>
<accession>A0AAN9EY30</accession>
<reference evidence="1 2" key="1">
    <citation type="submission" date="2024-01" db="EMBL/GenBank/DDBJ databases">
        <title>The genomes of 5 underutilized Papilionoideae crops provide insights into root nodulation and disease resistanc.</title>
        <authorList>
            <person name="Yuan L."/>
        </authorList>
    </citation>
    <scope>NUCLEOTIDE SEQUENCE [LARGE SCALE GENOMIC DNA]</scope>
    <source>
        <strain evidence="1">ZHUSHIDOU_FW_LH</strain>
        <tissue evidence="1">Leaf</tissue>
    </source>
</reference>
<comment type="caution">
    <text evidence="1">The sequence shown here is derived from an EMBL/GenBank/DDBJ whole genome shotgun (WGS) entry which is preliminary data.</text>
</comment>
<proteinExistence type="predicted"/>
<dbReference type="EMBL" id="JAYWIO010000004">
    <property type="protein sequence ID" value="KAK7266057.1"/>
    <property type="molecule type" value="Genomic_DNA"/>
</dbReference>
<evidence type="ECO:0000313" key="1">
    <source>
        <dbReference type="EMBL" id="KAK7266057.1"/>
    </source>
</evidence>
<organism evidence="1 2">
    <name type="scientific">Crotalaria pallida</name>
    <name type="common">Smooth rattlebox</name>
    <name type="synonym">Crotalaria striata</name>
    <dbReference type="NCBI Taxonomy" id="3830"/>
    <lineage>
        <taxon>Eukaryota</taxon>
        <taxon>Viridiplantae</taxon>
        <taxon>Streptophyta</taxon>
        <taxon>Embryophyta</taxon>
        <taxon>Tracheophyta</taxon>
        <taxon>Spermatophyta</taxon>
        <taxon>Magnoliopsida</taxon>
        <taxon>eudicotyledons</taxon>
        <taxon>Gunneridae</taxon>
        <taxon>Pentapetalae</taxon>
        <taxon>rosids</taxon>
        <taxon>fabids</taxon>
        <taxon>Fabales</taxon>
        <taxon>Fabaceae</taxon>
        <taxon>Papilionoideae</taxon>
        <taxon>50 kb inversion clade</taxon>
        <taxon>genistoids sensu lato</taxon>
        <taxon>core genistoids</taxon>
        <taxon>Crotalarieae</taxon>
        <taxon>Crotalaria</taxon>
    </lineage>
</organism>
<evidence type="ECO:0000313" key="2">
    <source>
        <dbReference type="Proteomes" id="UP001372338"/>
    </source>
</evidence>
<name>A0AAN9EY30_CROPI</name>